<evidence type="ECO:0000313" key="2">
    <source>
        <dbReference type="Proteomes" id="UP000731519"/>
    </source>
</evidence>
<comment type="caution">
    <text evidence="1">The sequence shown here is derived from an EMBL/GenBank/DDBJ whole genome shotgun (WGS) entry which is preliminary data.</text>
</comment>
<accession>A0ABQ6Y003</accession>
<evidence type="ECO:0000313" key="1">
    <source>
        <dbReference type="EMBL" id="KAF0651122.1"/>
    </source>
</evidence>
<protein>
    <submittedName>
        <fullName evidence="1">Uncharacterized protein</fullName>
    </submittedName>
</protein>
<proteinExistence type="predicted"/>
<gene>
    <name evidence="1" type="ORF">K701_04940</name>
</gene>
<dbReference type="Proteomes" id="UP000731519">
    <property type="component" value="Unassembled WGS sequence"/>
</dbReference>
<dbReference type="EMBL" id="ASYR01000005">
    <property type="protein sequence ID" value="KAF0651122.1"/>
    <property type="molecule type" value="Genomic_DNA"/>
</dbReference>
<organism evidence="1 2">
    <name type="scientific">Streptomyces fradiae ATCC 10745 = DSM 40063</name>
    <dbReference type="NCBI Taxonomy" id="1319510"/>
    <lineage>
        <taxon>Bacteria</taxon>
        <taxon>Bacillati</taxon>
        <taxon>Actinomycetota</taxon>
        <taxon>Actinomycetes</taxon>
        <taxon>Kitasatosporales</taxon>
        <taxon>Streptomycetaceae</taxon>
        <taxon>Streptomyces</taxon>
    </lineage>
</organism>
<reference evidence="1 2" key="1">
    <citation type="submission" date="2013-05" db="EMBL/GenBank/DDBJ databases">
        <title>Genome Sequence of Streptomyces fradiae.</title>
        <authorList>
            <person name="Kirby R."/>
        </authorList>
    </citation>
    <scope>NUCLEOTIDE SEQUENCE [LARGE SCALE GENOMIC DNA]</scope>
    <source>
        <strain evidence="1 2">ATCC 10745</strain>
    </source>
</reference>
<sequence length="31" mass="3638">MRLRLQLRLPVGRAVLVQRQLRLTATAVRRP</sequence>
<keyword evidence="2" id="KW-1185">Reference proteome</keyword>
<name>A0ABQ6Y003_STRFR</name>